<evidence type="ECO:0000313" key="1">
    <source>
        <dbReference type="EMBL" id="SVE53560.1"/>
    </source>
</evidence>
<accession>A0A383EB04</accession>
<protein>
    <submittedName>
        <fullName evidence="1">Uncharacterized protein</fullName>
    </submittedName>
</protein>
<proteinExistence type="predicted"/>
<organism evidence="1">
    <name type="scientific">marine metagenome</name>
    <dbReference type="NCBI Taxonomy" id="408172"/>
    <lineage>
        <taxon>unclassified sequences</taxon>
        <taxon>metagenomes</taxon>
        <taxon>ecological metagenomes</taxon>
    </lineage>
</organism>
<dbReference type="EMBL" id="UINC01224090">
    <property type="protein sequence ID" value="SVE53560.1"/>
    <property type="molecule type" value="Genomic_DNA"/>
</dbReference>
<dbReference type="AlphaFoldDB" id="A0A383EB04"/>
<name>A0A383EB04_9ZZZZ</name>
<sequence length="25" mass="2909">MKSRKIRSFALITILGFVWLQGQDT</sequence>
<gene>
    <name evidence="1" type="ORF">METZ01_LOCUS506414</name>
</gene>
<feature type="non-terminal residue" evidence="1">
    <location>
        <position position="25"/>
    </location>
</feature>
<reference evidence="1" key="1">
    <citation type="submission" date="2018-05" db="EMBL/GenBank/DDBJ databases">
        <authorList>
            <person name="Lanie J.A."/>
            <person name="Ng W.-L."/>
            <person name="Kazmierczak K.M."/>
            <person name="Andrzejewski T.M."/>
            <person name="Davidsen T.M."/>
            <person name="Wayne K.J."/>
            <person name="Tettelin H."/>
            <person name="Glass J.I."/>
            <person name="Rusch D."/>
            <person name="Podicherti R."/>
            <person name="Tsui H.-C.T."/>
            <person name="Winkler M.E."/>
        </authorList>
    </citation>
    <scope>NUCLEOTIDE SEQUENCE</scope>
</reference>